<protein>
    <submittedName>
        <fullName evidence="1">Uncharacterized protein</fullName>
    </submittedName>
</protein>
<accession>A0A0E9TLY9</accession>
<reference evidence="1" key="1">
    <citation type="submission" date="2014-11" db="EMBL/GenBank/DDBJ databases">
        <authorList>
            <person name="Amaro Gonzalez C."/>
        </authorList>
    </citation>
    <scope>NUCLEOTIDE SEQUENCE</scope>
</reference>
<sequence length="34" mass="3956">MLLIIGSTMSNVIIAVKPIWVDLRVRQRGMRWSD</sequence>
<name>A0A0E9TLY9_ANGAN</name>
<dbReference type="AlphaFoldDB" id="A0A0E9TLY9"/>
<proteinExistence type="predicted"/>
<organism evidence="1">
    <name type="scientific">Anguilla anguilla</name>
    <name type="common">European freshwater eel</name>
    <name type="synonym">Muraena anguilla</name>
    <dbReference type="NCBI Taxonomy" id="7936"/>
    <lineage>
        <taxon>Eukaryota</taxon>
        <taxon>Metazoa</taxon>
        <taxon>Chordata</taxon>
        <taxon>Craniata</taxon>
        <taxon>Vertebrata</taxon>
        <taxon>Euteleostomi</taxon>
        <taxon>Actinopterygii</taxon>
        <taxon>Neopterygii</taxon>
        <taxon>Teleostei</taxon>
        <taxon>Anguilliformes</taxon>
        <taxon>Anguillidae</taxon>
        <taxon>Anguilla</taxon>
    </lineage>
</organism>
<dbReference type="EMBL" id="GBXM01053946">
    <property type="protein sequence ID" value="JAH54631.1"/>
    <property type="molecule type" value="Transcribed_RNA"/>
</dbReference>
<evidence type="ECO:0000313" key="1">
    <source>
        <dbReference type="EMBL" id="JAH54631.1"/>
    </source>
</evidence>
<reference evidence="1" key="2">
    <citation type="journal article" date="2015" name="Fish Shellfish Immunol.">
        <title>Early steps in the European eel (Anguilla anguilla)-Vibrio vulnificus interaction in the gills: Role of the RtxA13 toxin.</title>
        <authorList>
            <person name="Callol A."/>
            <person name="Pajuelo D."/>
            <person name="Ebbesson L."/>
            <person name="Teles M."/>
            <person name="MacKenzie S."/>
            <person name="Amaro C."/>
        </authorList>
    </citation>
    <scope>NUCLEOTIDE SEQUENCE</scope>
</reference>